<evidence type="ECO:0000256" key="5">
    <source>
        <dbReference type="ARBA" id="ARBA00022840"/>
    </source>
</evidence>
<evidence type="ECO:0000256" key="2">
    <source>
        <dbReference type="ARBA" id="ARBA00022741"/>
    </source>
</evidence>
<proteinExistence type="predicted"/>
<dbReference type="GO" id="GO:0016787">
    <property type="term" value="F:hydrolase activity"/>
    <property type="evidence" value="ECO:0007669"/>
    <property type="project" value="UniProtKB-KW"/>
</dbReference>
<dbReference type="Pfam" id="PF00270">
    <property type="entry name" value="DEAD"/>
    <property type="match status" value="1"/>
</dbReference>
<dbReference type="SMART" id="SM00487">
    <property type="entry name" value="DEXDc"/>
    <property type="match status" value="1"/>
</dbReference>
<dbReference type="FunFam" id="3.40.50.300:FF:000750">
    <property type="entry name" value="Putative ATP-dependent RNA helicase DHX33"/>
    <property type="match status" value="1"/>
</dbReference>
<keyword evidence="10" id="KW-1185">Reference proteome</keyword>
<dbReference type="Gene3D" id="3.40.50.300">
    <property type="entry name" value="P-loop containing nucleotide triphosphate hydrolases"/>
    <property type="match status" value="2"/>
</dbReference>
<keyword evidence="5" id="KW-0067">ATP-binding</keyword>
<dbReference type="PROSITE" id="PS51192">
    <property type="entry name" value="HELICASE_ATP_BIND_1"/>
    <property type="match status" value="1"/>
</dbReference>
<feature type="domain" description="Helicase ATP-binding" evidence="7">
    <location>
        <begin position="87"/>
        <end position="260"/>
    </location>
</feature>
<dbReference type="Gene3D" id="1.10.10.2130">
    <property type="entry name" value="DEAH helicase family, winged-helix domain"/>
    <property type="match status" value="1"/>
</dbReference>
<dbReference type="SUPFAM" id="SSF52540">
    <property type="entry name" value="P-loop containing nucleoside triphosphate hydrolases"/>
    <property type="match status" value="1"/>
</dbReference>
<dbReference type="InterPro" id="IPR027417">
    <property type="entry name" value="P-loop_NTPase"/>
</dbReference>
<dbReference type="InterPro" id="IPR011545">
    <property type="entry name" value="DEAD/DEAH_box_helicase_dom"/>
</dbReference>
<dbReference type="CDD" id="cd18791">
    <property type="entry name" value="SF2_C_RHA"/>
    <property type="match status" value="1"/>
</dbReference>
<dbReference type="FunFam" id="3.40.50.300:FF:000145">
    <property type="entry name" value="probable ATP-dependent RNA helicase DHX40"/>
    <property type="match status" value="1"/>
</dbReference>
<evidence type="ECO:0000256" key="1">
    <source>
        <dbReference type="ARBA" id="ARBA00012552"/>
    </source>
</evidence>
<dbReference type="GO" id="GO:0005730">
    <property type="term" value="C:nucleolus"/>
    <property type="evidence" value="ECO:0007669"/>
    <property type="project" value="TreeGrafter"/>
</dbReference>
<dbReference type="EC" id="3.6.4.13" evidence="1"/>
<dbReference type="InterPro" id="IPR001650">
    <property type="entry name" value="Helicase_C-like"/>
</dbReference>
<keyword evidence="4" id="KW-0347">Helicase</keyword>
<evidence type="ECO:0000256" key="3">
    <source>
        <dbReference type="ARBA" id="ARBA00022801"/>
    </source>
</evidence>
<dbReference type="GO" id="GO:0045943">
    <property type="term" value="P:positive regulation of transcription by RNA polymerase I"/>
    <property type="evidence" value="ECO:0007669"/>
    <property type="project" value="TreeGrafter"/>
</dbReference>
<accession>A0A7R9MF98</accession>
<dbReference type="InterPro" id="IPR014001">
    <property type="entry name" value="Helicase_ATP-bd"/>
</dbReference>
<dbReference type="InterPro" id="IPR042035">
    <property type="entry name" value="DEAH_win-hel_dom"/>
</dbReference>
<dbReference type="PANTHER" id="PTHR18934">
    <property type="entry name" value="ATP-DEPENDENT RNA HELICASE"/>
    <property type="match status" value="1"/>
</dbReference>
<evidence type="ECO:0000259" key="8">
    <source>
        <dbReference type="PROSITE" id="PS51194"/>
    </source>
</evidence>
<protein>
    <recommendedName>
        <fullName evidence="1">RNA helicase</fullName>
        <ecNumber evidence="1">3.6.4.13</ecNumber>
    </recommendedName>
</protein>
<dbReference type="PANTHER" id="PTHR18934:SF118">
    <property type="entry name" value="ATP-DEPENDENT RNA HELICASE DHX33"/>
    <property type="match status" value="1"/>
</dbReference>
<name>A0A7R9MF98_9ACAR</name>
<dbReference type="PROSITE" id="PS51194">
    <property type="entry name" value="HELICASE_CTER"/>
    <property type="match status" value="1"/>
</dbReference>
<evidence type="ECO:0000256" key="6">
    <source>
        <dbReference type="ARBA" id="ARBA00047984"/>
    </source>
</evidence>
<dbReference type="OrthoDB" id="10253254at2759"/>
<dbReference type="EMBL" id="OC928702">
    <property type="protein sequence ID" value="CAD7657898.1"/>
    <property type="molecule type" value="Genomic_DNA"/>
</dbReference>
<dbReference type="EMBL" id="CAJPVJ010013877">
    <property type="protein sequence ID" value="CAG2175084.1"/>
    <property type="molecule type" value="Genomic_DNA"/>
</dbReference>
<keyword evidence="2" id="KW-0547">Nucleotide-binding</keyword>
<dbReference type="SMART" id="SM00490">
    <property type="entry name" value="HELICc"/>
    <property type="match status" value="1"/>
</dbReference>
<evidence type="ECO:0000256" key="4">
    <source>
        <dbReference type="ARBA" id="ARBA00022806"/>
    </source>
</evidence>
<dbReference type="Proteomes" id="UP000728032">
    <property type="component" value="Unassembled WGS sequence"/>
</dbReference>
<sequence>MKMRFNADMSSFDSLIQHNLNKQLMGYSKKKIQNHKFGKQLKNNVKRTWMSRDMTANTMKCAPNLMAKSLTTLRNELPISSVRDQIISVVKKCETVVFLGETGSGKTTQIPQYLYENNFVAKSGQNNGMIGVTQPRRVAAITIAERVAQEMNVQIGSVVGYSVRFEDMSSPQTKIKYLTDGTLLREAISDPLLHKYKVIVLDEAHERTVQTDLLLGVIKKAQQLRHQQQRPVLKVIVMSATMDCDHFSQYFNKAPVYYILGRQHTIQMMYAKEKQSDYMNAALVSVFQIHQNEDIGDILVFSTGEEEIESMIRSVNEVIPQLPLEFQKLRALPLYSALPIPHQQRVFKRLENGFRKVIFATNIAETSITIPNIKYVVDSGKVKSRSYNSVTGFETLKIQSISKAQAAQRAGRAGREMSGVCYRLYTIEEYKGFRDHAIPEIQRCNLANVLLHLIAIGINDVLNFDFMDKPSEEFLMNDSMSNTMNIKSALHQLVHFGAIEAKQDLYYLTDIGNLMVIFPVEPKFSKIIISSKSMGCTYGCLLI</sequence>
<comment type="catalytic activity">
    <reaction evidence="6">
        <text>ATP + H2O = ADP + phosphate + H(+)</text>
        <dbReference type="Rhea" id="RHEA:13065"/>
        <dbReference type="ChEBI" id="CHEBI:15377"/>
        <dbReference type="ChEBI" id="CHEBI:15378"/>
        <dbReference type="ChEBI" id="CHEBI:30616"/>
        <dbReference type="ChEBI" id="CHEBI:43474"/>
        <dbReference type="ChEBI" id="CHEBI:456216"/>
        <dbReference type="EC" id="3.6.4.13"/>
    </reaction>
</comment>
<keyword evidence="3" id="KW-0378">Hydrolase</keyword>
<evidence type="ECO:0000313" key="10">
    <source>
        <dbReference type="Proteomes" id="UP000728032"/>
    </source>
</evidence>
<dbReference type="AlphaFoldDB" id="A0A7R9MF98"/>
<dbReference type="GO" id="GO:0003724">
    <property type="term" value="F:RNA helicase activity"/>
    <property type="evidence" value="ECO:0007669"/>
    <property type="project" value="UniProtKB-EC"/>
</dbReference>
<dbReference type="Pfam" id="PF00271">
    <property type="entry name" value="Helicase_C"/>
    <property type="match status" value="1"/>
</dbReference>
<evidence type="ECO:0000313" key="9">
    <source>
        <dbReference type="EMBL" id="CAD7657898.1"/>
    </source>
</evidence>
<gene>
    <name evidence="9" type="ORF">ONB1V03_LOCUS14523</name>
</gene>
<dbReference type="CDD" id="cd17978">
    <property type="entry name" value="DEXHc_DHX33"/>
    <property type="match status" value="1"/>
</dbReference>
<dbReference type="GO" id="GO:0003725">
    <property type="term" value="F:double-stranded RNA binding"/>
    <property type="evidence" value="ECO:0007669"/>
    <property type="project" value="TreeGrafter"/>
</dbReference>
<reference evidence="9" key="1">
    <citation type="submission" date="2020-11" db="EMBL/GenBank/DDBJ databases">
        <authorList>
            <person name="Tran Van P."/>
        </authorList>
    </citation>
    <scope>NUCLEOTIDE SEQUENCE</scope>
</reference>
<feature type="domain" description="Helicase C-terminal" evidence="8">
    <location>
        <begin position="282"/>
        <end position="457"/>
    </location>
</feature>
<organism evidence="9">
    <name type="scientific">Oppiella nova</name>
    <dbReference type="NCBI Taxonomy" id="334625"/>
    <lineage>
        <taxon>Eukaryota</taxon>
        <taxon>Metazoa</taxon>
        <taxon>Ecdysozoa</taxon>
        <taxon>Arthropoda</taxon>
        <taxon>Chelicerata</taxon>
        <taxon>Arachnida</taxon>
        <taxon>Acari</taxon>
        <taxon>Acariformes</taxon>
        <taxon>Sarcoptiformes</taxon>
        <taxon>Oribatida</taxon>
        <taxon>Brachypylina</taxon>
        <taxon>Oppioidea</taxon>
        <taxon>Oppiidae</taxon>
        <taxon>Oppiella</taxon>
    </lineage>
</organism>
<dbReference type="FunFam" id="1.10.10.2130:FF:000001">
    <property type="entry name" value="Pre-mRNA-splicing factor ATP-dependent RNA helicase"/>
    <property type="match status" value="1"/>
</dbReference>
<evidence type="ECO:0000259" key="7">
    <source>
        <dbReference type="PROSITE" id="PS51192"/>
    </source>
</evidence>
<dbReference type="GO" id="GO:0005524">
    <property type="term" value="F:ATP binding"/>
    <property type="evidence" value="ECO:0007669"/>
    <property type="project" value="UniProtKB-KW"/>
</dbReference>